<dbReference type="AlphaFoldDB" id="A0AAV5TQT4"/>
<organism evidence="1 2">
    <name type="scientific">Pristionchus entomophagus</name>
    <dbReference type="NCBI Taxonomy" id="358040"/>
    <lineage>
        <taxon>Eukaryota</taxon>
        <taxon>Metazoa</taxon>
        <taxon>Ecdysozoa</taxon>
        <taxon>Nematoda</taxon>
        <taxon>Chromadorea</taxon>
        <taxon>Rhabditida</taxon>
        <taxon>Rhabditina</taxon>
        <taxon>Diplogasteromorpha</taxon>
        <taxon>Diplogasteroidea</taxon>
        <taxon>Neodiplogasteridae</taxon>
        <taxon>Pristionchus</taxon>
    </lineage>
</organism>
<protein>
    <recommendedName>
        <fullName evidence="3">Globin family profile domain-containing protein</fullName>
    </recommendedName>
</protein>
<comment type="caution">
    <text evidence="1">The sequence shown here is derived from an EMBL/GenBank/DDBJ whole genome shotgun (WGS) entry which is preliminary data.</text>
</comment>
<accession>A0AAV5TQT4</accession>
<keyword evidence="2" id="KW-1185">Reference proteome</keyword>
<evidence type="ECO:0008006" key="3">
    <source>
        <dbReference type="Google" id="ProtNLM"/>
    </source>
</evidence>
<evidence type="ECO:0000313" key="1">
    <source>
        <dbReference type="EMBL" id="GMS96777.1"/>
    </source>
</evidence>
<evidence type="ECO:0000313" key="2">
    <source>
        <dbReference type="Proteomes" id="UP001432027"/>
    </source>
</evidence>
<dbReference type="Proteomes" id="UP001432027">
    <property type="component" value="Unassembled WGS sequence"/>
</dbReference>
<name>A0AAV5TQT4_9BILA</name>
<sequence length="70" mass="7898">IKQIILLNIQHMLLPVLDVLSNTLKQKPLAADIADAWTRLYDVIANLIDIFREVERRASLSKTRGSIASN</sequence>
<dbReference type="EMBL" id="BTSX01000004">
    <property type="protein sequence ID" value="GMS96777.1"/>
    <property type="molecule type" value="Genomic_DNA"/>
</dbReference>
<feature type="non-terminal residue" evidence="1">
    <location>
        <position position="1"/>
    </location>
</feature>
<proteinExistence type="predicted"/>
<gene>
    <name evidence="1" type="ORF">PENTCL1PPCAC_18952</name>
</gene>
<reference evidence="1" key="1">
    <citation type="submission" date="2023-10" db="EMBL/GenBank/DDBJ databases">
        <title>Genome assembly of Pristionchus species.</title>
        <authorList>
            <person name="Yoshida K."/>
            <person name="Sommer R.J."/>
        </authorList>
    </citation>
    <scope>NUCLEOTIDE SEQUENCE</scope>
    <source>
        <strain evidence="1">RS0144</strain>
    </source>
</reference>